<feature type="region of interest" description="Disordered" evidence="1">
    <location>
        <begin position="847"/>
        <end position="867"/>
    </location>
</feature>
<dbReference type="STRING" id="28087.Lsai_1871"/>
<evidence type="ECO:0000313" key="3">
    <source>
        <dbReference type="EMBL" id="KTD56894.1"/>
    </source>
</evidence>
<dbReference type="NCBIfam" id="NF033873">
    <property type="entry name" value="SidJ_poly_Glu"/>
    <property type="match status" value="1"/>
</dbReference>
<organism evidence="3 4">
    <name type="scientific">Legionella sainthelensi</name>
    <dbReference type="NCBI Taxonomy" id="28087"/>
    <lineage>
        <taxon>Bacteria</taxon>
        <taxon>Pseudomonadati</taxon>
        <taxon>Pseudomonadota</taxon>
        <taxon>Gammaproteobacteria</taxon>
        <taxon>Legionellales</taxon>
        <taxon>Legionellaceae</taxon>
        <taxon>Legionella</taxon>
    </lineage>
</organism>
<dbReference type="Pfam" id="PF26375">
    <property type="entry name" value="SidJ_CaM_N"/>
    <property type="match status" value="1"/>
</dbReference>
<dbReference type="RefSeq" id="WP_027271340.1">
    <property type="nucleotide sequence ID" value="NZ_CAAAJE010000016.1"/>
</dbReference>
<dbReference type="OrthoDB" id="5649901at2"/>
<protein>
    <submittedName>
        <fullName evidence="3">Substrate of the Dot/Icm secretion system</fullName>
    </submittedName>
</protein>
<comment type="caution">
    <text evidence="3">The sequence shown here is derived from an EMBL/GenBank/DDBJ whole genome shotgun (WGS) entry which is preliminary data.</text>
</comment>
<dbReference type="AlphaFoldDB" id="A0A0W0YJV8"/>
<dbReference type="InterPro" id="IPR059085">
    <property type="entry name" value="SidJ_N"/>
</dbReference>
<sequence>MFEFFKKLISDYFQGTPPEIEETRVTKNDEVDFIKDFEMQERRESTVPVKQKKVINETEKTTKKEHQTLETLEKLEKPKKPKMNLFKTSDKTVKKSRFARMGETDTHDKSLLPASKFVSGRSIQLKEISFETTRSELIQIYLLSISQCIKANKLKELSPQALAGHYLLIKSLAAVAQNLTEKSQLLALEKPFGNYLKSKESTTWSIVNDYTRDSEFPIVQWLKNQSSNSNFMVSFIIDNNKGTLTRNQNAFIQQFKDSPAFFFPNPIYMSWITHGYEKDSNINPMYNISKKTHYYHATITDNLLLRTQPKQVTFAPKHYYEKGKGTVDTDFRYTMHQSNLLRIQGRTLLFTDDSEELIAVKVQKKGEPQANLTEEFQMADYLQKHKNRLDLQSQLPRPLGQYSVKRTEILEKCIKSPHYRQFVDLIGDTRDLEVYVYKAPASYFTYLHDEHQSFSDFTASVKRNIHDLFVLLREGIVFSQLADIFHTHSEEDGRLDKGRYQALVQLLSVFQSQLGRLDKWQKAVEFVNLRASGIADLGDSLPITSLLSDSEYTRKYFSELLTGGYHQTFFDSSTGSASSLYTGKRKLFGNYLYLNTIAEYLLVIQLVLGSYGDKVTRKIDDPSTKQYMWQQLAELMFDSCAEAVTLMTGIPHSRALALLNQRAKIDNHLQQTQFWMTPDYADLDESEMRMQQYVLYPGEAGYEINSEIIPGIGLSVDGINQDLGGYNQELPLREFEKLLYATVTLIEGTTQLDKEFFKQIEQTEALIMSNCSAEDCYQAAAKLLDMARPECHFQKRLALSYYEEIKLKYPSSLQTDIDKRFEKVEKHFAVKTIQSFWRNYQTHKKLGSEEHAPSPGDSIVRKHPLIA</sequence>
<dbReference type="eggNOG" id="COG1413">
    <property type="taxonomic scope" value="Bacteria"/>
</dbReference>
<accession>A0A0W0YJV8</accession>
<dbReference type="PATRIC" id="fig|28087.4.peg.2005"/>
<proteinExistence type="predicted"/>
<feature type="domain" description="Calmodulin-dependent glutamylase SidJ N-terminal" evidence="2">
    <location>
        <begin position="131"/>
        <end position="312"/>
    </location>
</feature>
<gene>
    <name evidence="3" type="primary">sidJ</name>
    <name evidence="3" type="ORF">Lsai_1871</name>
</gene>
<name>A0A0W0YJV8_9GAMM</name>
<evidence type="ECO:0000259" key="2">
    <source>
        <dbReference type="Pfam" id="PF26375"/>
    </source>
</evidence>
<dbReference type="Proteomes" id="UP000054621">
    <property type="component" value="Unassembled WGS sequence"/>
</dbReference>
<reference evidence="3 4" key="1">
    <citation type="submission" date="2015-11" db="EMBL/GenBank/DDBJ databases">
        <title>Genomic analysis of 38 Legionella species identifies large and diverse effector repertoires.</title>
        <authorList>
            <person name="Burstein D."/>
            <person name="Amaro F."/>
            <person name="Zusman T."/>
            <person name="Lifshitz Z."/>
            <person name="Cohen O."/>
            <person name="Gilbert J.A."/>
            <person name="Pupko T."/>
            <person name="Shuman H.A."/>
            <person name="Segal G."/>
        </authorList>
    </citation>
    <scope>NUCLEOTIDE SEQUENCE [LARGE SCALE GENOMIC DNA]</scope>
    <source>
        <strain evidence="3 4">Mt.St.Helens-4</strain>
    </source>
</reference>
<evidence type="ECO:0000313" key="4">
    <source>
        <dbReference type="Proteomes" id="UP000054621"/>
    </source>
</evidence>
<evidence type="ECO:0000256" key="1">
    <source>
        <dbReference type="SAM" id="MobiDB-lite"/>
    </source>
</evidence>
<dbReference type="EMBL" id="LNYV01000029">
    <property type="protein sequence ID" value="KTD56894.1"/>
    <property type="molecule type" value="Genomic_DNA"/>
</dbReference>